<dbReference type="EMBL" id="DF844253">
    <property type="protein sequence ID" value="GAT48070.1"/>
    <property type="molecule type" value="Genomic_DNA"/>
</dbReference>
<organism evidence="1 2">
    <name type="scientific">Mycena chlorophos</name>
    <name type="common">Agaric fungus</name>
    <name type="synonym">Agaricus chlorophos</name>
    <dbReference type="NCBI Taxonomy" id="658473"/>
    <lineage>
        <taxon>Eukaryota</taxon>
        <taxon>Fungi</taxon>
        <taxon>Dikarya</taxon>
        <taxon>Basidiomycota</taxon>
        <taxon>Agaricomycotina</taxon>
        <taxon>Agaricomycetes</taxon>
        <taxon>Agaricomycetidae</taxon>
        <taxon>Agaricales</taxon>
        <taxon>Marasmiineae</taxon>
        <taxon>Mycenaceae</taxon>
        <taxon>Mycena</taxon>
    </lineage>
</organism>
<protein>
    <submittedName>
        <fullName evidence="1">Uncharacterized protein</fullName>
    </submittedName>
</protein>
<evidence type="ECO:0000313" key="1">
    <source>
        <dbReference type="EMBL" id="GAT48070.1"/>
    </source>
</evidence>
<dbReference type="Proteomes" id="UP000815677">
    <property type="component" value="Unassembled WGS sequence"/>
</dbReference>
<accession>A0ABQ0LAB7</accession>
<proteinExistence type="predicted"/>
<keyword evidence="2" id="KW-1185">Reference proteome</keyword>
<evidence type="ECO:0000313" key="2">
    <source>
        <dbReference type="Proteomes" id="UP000815677"/>
    </source>
</evidence>
<sequence length="239" mass="27336">MEPHGEQKLQSKYLERFLPQLFLHDPDKAAAKEIADTGLEIPGTGNRGLLDALFIAHNGALVAFELKLAHIWGLYRFMELPGSHNKMVPVVGSDQACYDIFAKTESATEACLQVIHYVDQLEIEELLDMNYALRAWQNGQRETVKVTIREIVSSAEKQLTSYLEMIYKQKPEDFRLRSTTGPGHQLFGYTIIAIARRLITVKVELDNGRSRTGYHCAPKQGWTNTWNRQMPKTQWTNRM</sequence>
<reference evidence="1" key="1">
    <citation type="submission" date="2014-09" db="EMBL/GenBank/DDBJ databases">
        <title>Genome sequence of the luminous mushroom Mycena chlorophos for searching fungal bioluminescence genes.</title>
        <authorList>
            <person name="Tanaka Y."/>
            <person name="Kasuga D."/>
            <person name="Oba Y."/>
            <person name="Hase S."/>
            <person name="Sato K."/>
            <person name="Oba Y."/>
            <person name="Sakakibara Y."/>
        </authorList>
    </citation>
    <scope>NUCLEOTIDE SEQUENCE</scope>
</reference>
<name>A0ABQ0LAB7_MYCCL</name>
<gene>
    <name evidence="1" type="ORF">MCHLO_05505</name>
</gene>